<protein>
    <submittedName>
        <fullName evidence="8">MFS transporter, putative metabolite:H+ symporter</fullName>
    </submittedName>
</protein>
<evidence type="ECO:0000256" key="1">
    <source>
        <dbReference type="ARBA" id="ARBA00004141"/>
    </source>
</evidence>
<dbReference type="AlphaFoldDB" id="A0A1H2PTY1"/>
<evidence type="ECO:0000256" key="3">
    <source>
        <dbReference type="ARBA" id="ARBA00022989"/>
    </source>
</evidence>
<dbReference type="EMBL" id="FNLO01000012">
    <property type="protein sequence ID" value="SDV50607.1"/>
    <property type="molecule type" value="Genomic_DNA"/>
</dbReference>
<organism evidence="8 9">
    <name type="scientific">Chitinasiproducens palmae</name>
    <dbReference type="NCBI Taxonomy" id="1770053"/>
    <lineage>
        <taxon>Bacteria</taxon>
        <taxon>Pseudomonadati</taxon>
        <taxon>Pseudomonadota</taxon>
        <taxon>Betaproteobacteria</taxon>
        <taxon>Burkholderiales</taxon>
        <taxon>Burkholderiaceae</taxon>
        <taxon>Chitinasiproducens</taxon>
    </lineage>
</organism>
<evidence type="ECO:0000313" key="8">
    <source>
        <dbReference type="EMBL" id="SDV50607.1"/>
    </source>
</evidence>
<dbReference type="InterPro" id="IPR020846">
    <property type="entry name" value="MFS_dom"/>
</dbReference>
<proteinExistence type="predicted"/>
<dbReference type="PANTHER" id="PTHR23508:SF10">
    <property type="entry name" value="CARBOXYLIC ACID TRANSPORTER PROTEIN HOMOLOG"/>
    <property type="match status" value="1"/>
</dbReference>
<feature type="transmembrane region" description="Helical" evidence="6">
    <location>
        <begin position="391"/>
        <end position="416"/>
    </location>
</feature>
<dbReference type="SUPFAM" id="SSF103473">
    <property type="entry name" value="MFS general substrate transporter"/>
    <property type="match status" value="1"/>
</dbReference>
<dbReference type="STRING" id="1770053.SAMN05216551_112123"/>
<keyword evidence="4 6" id="KW-0472">Membrane</keyword>
<feature type="region of interest" description="Disordered" evidence="5">
    <location>
        <begin position="469"/>
        <end position="498"/>
    </location>
</feature>
<dbReference type="GO" id="GO:0005886">
    <property type="term" value="C:plasma membrane"/>
    <property type="evidence" value="ECO:0007669"/>
    <property type="project" value="TreeGrafter"/>
</dbReference>
<dbReference type="InterPro" id="IPR011701">
    <property type="entry name" value="MFS"/>
</dbReference>
<evidence type="ECO:0000259" key="7">
    <source>
        <dbReference type="PROSITE" id="PS50850"/>
    </source>
</evidence>
<reference evidence="9" key="1">
    <citation type="submission" date="2016-09" db="EMBL/GenBank/DDBJ databases">
        <authorList>
            <person name="Varghese N."/>
            <person name="Submissions S."/>
        </authorList>
    </citation>
    <scope>NUCLEOTIDE SEQUENCE [LARGE SCALE GENOMIC DNA]</scope>
    <source>
        <strain evidence="9">JS23</strain>
    </source>
</reference>
<feature type="transmembrane region" description="Helical" evidence="6">
    <location>
        <begin position="299"/>
        <end position="319"/>
    </location>
</feature>
<feature type="transmembrane region" description="Helical" evidence="6">
    <location>
        <begin position="113"/>
        <end position="137"/>
    </location>
</feature>
<dbReference type="PANTHER" id="PTHR23508">
    <property type="entry name" value="CARBOXYLIC ACID TRANSPORTER PROTEIN HOMOLOG"/>
    <property type="match status" value="1"/>
</dbReference>
<feature type="transmembrane region" description="Helical" evidence="6">
    <location>
        <begin position="261"/>
        <end position="279"/>
    </location>
</feature>
<dbReference type="InterPro" id="IPR005829">
    <property type="entry name" value="Sugar_transporter_CS"/>
</dbReference>
<evidence type="ECO:0000256" key="5">
    <source>
        <dbReference type="SAM" id="MobiDB-lite"/>
    </source>
</evidence>
<name>A0A1H2PTY1_9BURK</name>
<feature type="transmembrane region" description="Helical" evidence="6">
    <location>
        <begin position="56"/>
        <end position="78"/>
    </location>
</feature>
<dbReference type="PROSITE" id="PS50850">
    <property type="entry name" value="MFS"/>
    <property type="match status" value="1"/>
</dbReference>
<dbReference type="InterPro" id="IPR036259">
    <property type="entry name" value="MFS_trans_sf"/>
</dbReference>
<gene>
    <name evidence="8" type="ORF">SAMN05216551_112123</name>
</gene>
<feature type="transmembrane region" description="Helical" evidence="6">
    <location>
        <begin position="90"/>
        <end position="107"/>
    </location>
</feature>
<feature type="transmembrane region" description="Helical" evidence="6">
    <location>
        <begin position="331"/>
        <end position="349"/>
    </location>
</feature>
<feature type="transmembrane region" description="Helical" evidence="6">
    <location>
        <begin position="179"/>
        <end position="198"/>
    </location>
</feature>
<evidence type="ECO:0000313" key="9">
    <source>
        <dbReference type="Proteomes" id="UP000243719"/>
    </source>
</evidence>
<dbReference type="Gene3D" id="1.20.1250.20">
    <property type="entry name" value="MFS general substrate transporter like domains"/>
    <property type="match status" value="1"/>
</dbReference>
<keyword evidence="9" id="KW-1185">Reference proteome</keyword>
<dbReference type="OrthoDB" id="3252866at2"/>
<accession>A0A1H2PTY1</accession>
<keyword evidence="2 6" id="KW-0812">Transmembrane</keyword>
<feature type="transmembrane region" description="Helical" evidence="6">
    <location>
        <begin position="24"/>
        <end position="50"/>
    </location>
</feature>
<evidence type="ECO:0000256" key="4">
    <source>
        <dbReference type="ARBA" id="ARBA00023136"/>
    </source>
</evidence>
<dbReference type="CDD" id="cd17316">
    <property type="entry name" value="MFS_SV2_like"/>
    <property type="match status" value="1"/>
</dbReference>
<keyword evidence="3 6" id="KW-1133">Transmembrane helix</keyword>
<feature type="transmembrane region" description="Helical" evidence="6">
    <location>
        <begin position="355"/>
        <end position="379"/>
    </location>
</feature>
<evidence type="ECO:0000256" key="2">
    <source>
        <dbReference type="ARBA" id="ARBA00022692"/>
    </source>
</evidence>
<feature type="domain" description="Major facilitator superfamily (MFS) profile" evidence="7">
    <location>
        <begin position="24"/>
        <end position="455"/>
    </location>
</feature>
<dbReference type="GO" id="GO:0046943">
    <property type="term" value="F:carboxylic acid transmembrane transporter activity"/>
    <property type="evidence" value="ECO:0007669"/>
    <property type="project" value="TreeGrafter"/>
</dbReference>
<dbReference type="Pfam" id="PF07690">
    <property type="entry name" value="MFS_1"/>
    <property type="match status" value="1"/>
</dbReference>
<comment type="subcellular location">
    <subcellularLocation>
        <location evidence="1">Membrane</location>
        <topology evidence="1">Multi-pass membrane protein</topology>
    </subcellularLocation>
</comment>
<feature type="transmembrane region" description="Helical" evidence="6">
    <location>
        <begin position="149"/>
        <end position="173"/>
    </location>
</feature>
<dbReference type="RefSeq" id="WP_091911701.1">
    <property type="nucleotide sequence ID" value="NZ_FNLO01000012.1"/>
</dbReference>
<evidence type="ECO:0000256" key="6">
    <source>
        <dbReference type="SAM" id="Phobius"/>
    </source>
</evidence>
<feature type="transmembrane region" description="Helical" evidence="6">
    <location>
        <begin position="428"/>
        <end position="450"/>
    </location>
</feature>
<dbReference type="Proteomes" id="UP000243719">
    <property type="component" value="Unassembled WGS sequence"/>
</dbReference>
<sequence length="498" mass="52865">MQHSESGRSPFQDQRVLSGRQRGLLVLIGVGSMLEFWDAYLIGFIMAFLIKPWGLTYGVMGAVLLASGAGAVVGGMVWGAIADRLGRKPVFVASLLLLALASVGLALTPDGGWIYMAVLRIVIGFCTGGYFIQIALVNEFMPPQRRATLTGVVSAITTGGLLLGAFSGAFLIPALGWRWTFGLGAAPALIALLGVFLIPESPRWLAQQGRQAAAREAVAWALAQPVHMVAAPAAPPTASPAADAALQARPRWRDIFHYPRSVVTATLVNMGLISGYYGIVLWSPTLLSQVQRLSPARASMWMIAFSVLGMGTRLGAALLADRIGRRKTGGYFAIVSAVALFVAGYVGHGDLLTPAWFWAPLLLAFVFADGSFAICAVYSTEIWPTRLRGSGAGFAGLTGSVGKMLGPMGLALVAGSSSVVMPGATLNVIVPAFQFLAFCLLVCGLTYLLIGIEARGETLETLDTRFENERNTRRARASRDGTAVRNPATRTARRPTRP</sequence>
<dbReference type="PROSITE" id="PS00216">
    <property type="entry name" value="SUGAR_TRANSPORT_1"/>
    <property type="match status" value="1"/>
</dbReference>